<reference evidence="2 3" key="1">
    <citation type="submission" date="2023-06" db="EMBL/GenBank/DDBJ databases">
        <title>Pelomonas sp. APW6 16S ribosomal RNA gene genome sequencing and assembly.</title>
        <authorList>
            <person name="Woo H."/>
        </authorList>
    </citation>
    <scope>NUCLEOTIDE SEQUENCE [LARGE SCALE GENOMIC DNA]</scope>
    <source>
        <strain evidence="2 3">APW6</strain>
    </source>
</reference>
<evidence type="ECO:0000313" key="3">
    <source>
        <dbReference type="Proteomes" id="UP001238603"/>
    </source>
</evidence>
<sequence length="411" mass="43798">MKTSGFPEPVRRPPARTLRAVLAGGVALLALLLALLLAPADSPPAPLPSPPSREAPLAPVAPVADAAPAPAPASAASSPGRPAQGLLCAREDGGDADPAAQVAPQDLDTAFAEAARRAATQLQGAKGELGQAFGQFLGAWDRRQMAVRQFQQGVPGCAANARCQDEADRVGESAYVLALSPLVKRAVEGRDARVYGLAYAACFGVPKARRAGSGCDSLSAEGWQFRDPGSLEAQVARLYEAHMADQAGALEEGYFQMSQRPALPIPRSPFGWLAEVPEFAALDDSVQGVIYTKLMMDMPRPRLETLLLSHCTKSAMEAPARQQVCQTLARTVIASPQDLRVSLAAVEIVKRLGTLDEQTRAVARELSAVERRMARAFGARDRMPCATFQRFAGTQRQAWQRGELAAYRELP</sequence>
<proteinExistence type="predicted"/>
<accession>A0ABT7LFZ8</accession>
<organism evidence="2 3">
    <name type="scientific">Roseateles subflavus</name>
    <dbReference type="NCBI Taxonomy" id="3053353"/>
    <lineage>
        <taxon>Bacteria</taxon>
        <taxon>Pseudomonadati</taxon>
        <taxon>Pseudomonadota</taxon>
        <taxon>Betaproteobacteria</taxon>
        <taxon>Burkholderiales</taxon>
        <taxon>Sphaerotilaceae</taxon>
        <taxon>Roseateles</taxon>
    </lineage>
</organism>
<dbReference type="Proteomes" id="UP001238603">
    <property type="component" value="Unassembled WGS sequence"/>
</dbReference>
<dbReference type="RefSeq" id="WP_285981890.1">
    <property type="nucleotide sequence ID" value="NZ_JASVDS010000002.1"/>
</dbReference>
<feature type="compositionally biased region" description="Low complexity" evidence="1">
    <location>
        <begin position="65"/>
        <end position="83"/>
    </location>
</feature>
<dbReference type="EMBL" id="JASVDS010000002">
    <property type="protein sequence ID" value="MDL5031776.1"/>
    <property type="molecule type" value="Genomic_DNA"/>
</dbReference>
<gene>
    <name evidence="2" type="ORF">QRD43_07630</name>
</gene>
<evidence type="ECO:0000256" key="1">
    <source>
        <dbReference type="SAM" id="MobiDB-lite"/>
    </source>
</evidence>
<keyword evidence="3" id="KW-1185">Reference proteome</keyword>
<feature type="region of interest" description="Disordered" evidence="1">
    <location>
        <begin position="65"/>
        <end position="101"/>
    </location>
</feature>
<comment type="caution">
    <text evidence="2">The sequence shown here is derived from an EMBL/GenBank/DDBJ whole genome shotgun (WGS) entry which is preliminary data.</text>
</comment>
<name>A0ABT7LFZ8_9BURK</name>
<evidence type="ECO:0008006" key="4">
    <source>
        <dbReference type="Google" id="ProtNLM"/>
    </source>
</evidence>
<evidence type="ECO:0000313" key="2">
    <source>
        <dbReference type="EMBL" id="MDL5031776.1"/>
    </source>
</evidence>
<protein>
    <recommendedName>
        <fullName evidence="4">HEAT repeat domain-containing protein</fullName>
    </recommendedName>
</protein>